<keyword evidence="5" id="KW-1185">Reference proteome</keyword>
<feature type="domain" description="HTH LytTR-type" evidence="3">
    <location>
        <begin position="158"/>
        <end position="249"/>
    </location>
</feature>
<proteinExistence type="predicted"/>
<feature type="modified residue" description="4-aspartylphosphate" evidence="1">
    <location>
        <position position="55"/>
    </location>
</feature>
<dbReference type="GO" id="GO:0000156">
    <property type="term" value="F:phosphorelay response regulator activity"/>
    <property type="evidence" value="ECO:0007669"/>
    <property type="project" value="InterPro"/>
</dbReference>
<keyword evidence="1" id="KW-0597">Phosphoprotein</keyword>
<dbReference type="PROSITE" id="PS50110">
    <property type="entry name" value="RESPONSE_REGULATORY"/>
    <property type="match status" value="1"/>
</dbReference>
<evidence type="ECO:0000259" key="2">
    <source>
        <dbReference type="PROSITE" id="PS50110"/>
    </source>
</evidence>
<dbReference type="GO" id="GO:0003677">
    <property type="term" value="F:DNA binding"/>
    <property type="evidence" value="ECO:0007669"/>
    <property type="project" value="InterPro"/>
</dbReference>
<dbReference type="Pfam" id="PF00072">
    <property type="entry name" value="Response_reg"/>
    <property type="match status" value="1"/>
</dbReference>
<dbReference type="SMART" id="SM00850">
    <property type="entry name" value="LytTR"/>
    <property type="match status" value="1"/>
</dbReference>
<dbReference type="Gene3D" id="3.40.50.2300">
    <property type="match status" value="1"/>
</dbReference>
<dbReference type="PROSITE" id="PS50930">
    <property type="entry name" value="HTH_LYTTR"/>
    <property type="match status" value="1"/>
</dbReference>
<dbReference type="PANTHER" id="PTHR37299">
    <property type="entry name" value="TRANSCRIPTIONAL REGULATOR-RELATED"/>
    <property type="match status" value="1"/>
</dbReference>
<evidence type="ECO:0000256" key="1">
    <source>
        <dbReference type="PROSITE-ProRule" id="PRU00169"/>
    </source>
</evidence>
<dbReference type="SUPFAM" id="SSF52172">
    <property type="entry name" value="CheY-like"/>
    <property type="match status" value="1"/>
</dbReference>
<dbReference type="EMBL" id="SDHZ01000001">
    <property type="protein sequence ID" value="RXK86884.1"/>
    <property type="molecule type" value="Genomic_DNA"/>
</dbReference>
<organism evidence="4 5">
    <name type="scientific">Filimonas effusa</name>
    <dbReference type="NCBI Taxonomy" id="2508721"/>
    <lineage>
        <taxon>Bacteria</taxon>
        <taxon>Pseudomonadati</taxon>
        <taxon>Bacteroidota</taxon>
        <taxon>Chitinophagia</taxon>
        <taxon>Chitinophagales</taxon>
        <taxon>Chitinophagaceae</taxon>
        <taxon>Filimonas</taxon>
    </lineage>
</organism>
<dbReference type="InterPro" id="IPR007492">
    <property type="entry name" value="LytTR_DNA-bd_dom"/>
</dbReference>
<comment type="caution">
    <text evidence="4">The sequence shown here is derived from an EMBL/GenBank/DDBJ whole genome shotgun (WGS) entry which is preliminary data.</text>
</comment>
<dbReference type="SMART" id="SM00448">
    <property type="entry name" value="REC"/>
    <property type="match status" value="1"/>
</dbReference>
<dbReference type="InterPro" id="IPR001789">
    <property type="entry name" value="Sig_transdc_resp-reg_receiver"/>
</dbReference>
<evidence type="ECO:0000259" key="3">
    <source>
        <dbReference type="PROSITE" id="PS50930"/>
    </source>
</evidence>
<protein>
    <submittedName>
        <fullName evidence="4">Response regulator transcription factor</fullName>
    </submittedName>
</protein>
<sequence>MKAVRVLIVEDDAELAAGLQMMLQNQGYTVCGVASTLSQAYELLQQHMPDISIVDIYLEGKPDGISYAKAIFTGKVHSHAYLFLTSAADRSTFEIAKPLGAFSYLLKPFNEIELQYALELAVEQFAKQPAPSVVQQELKAPSPMHDTLFIKRGNMLAKVLVANIRYIEVDGKYCKVVDQNEKFVVQMPMKQLHDQLPAAIFLRIHRNYIVNLHAVEKIDLHDNEVILNCGTRLALSRRYLDELMHFFHILK</sequence>
<reference evidence="4 5" key="1">
    <citation type="submission" date="2019-01" db="EMBL/GenBank/DDBJ databases">
        <title>Filimonas sp. strain TTM-71.</title>
        <authorList>
            <person name="Chen W.-M."/>
        </authorList>
    </citation>
    <scope>NUCLEOTIDE SEQUENCE [LARGE SCALE GENOMIC DNA]</scope>
    <source>
        <strain evidence="4 5">TTM-71</strain>
    </source>
</reference>
<name>A0A4Q1DBN0_9BACT</name>
<evidence type="ECO:0000313" key="4">
    <source>
        <dbReference type="EMBL" id="RXK86884.1"/>
    </source>
</evidence>
<dbReference type="InterPro" id="IPR011006">
    <property type="entry name" value="CheY-like_superfamily"/>
</dbReference>
<evidence type="ECO:0000313" key="5">
    <source>
        <dbReference type="Proteomes" id="UP000290545"/>
    </source>
</evidence>
<dbReference type="Proteomes" id="UP000290545">
    <property type="component" value="Unassembled WGS sequence"/>
</dbReference>
<gene>
    <name evidence="4" type="ORF">ESB13_08870</name>
</gene>
<accession>A0A4Q1DBN0</accession>
<dbReference type="AlphaFoldDB" id="A0A4Q1DBN0"/>
<dbReference type="InterPro" id="IPR046947">
    <property type="entry name" value="LytR-like"/>
</dbReference>
<dbReference type="Gene3D" id="2.40.50.1020">
    <property type="entry name" value="LytTr DNA-binding domain"/>
    <property type="match status" value="1"/>
</dbReference>
<feature type="domain" description="Response regulatory" evidence="2">
    <location>
        <begin position="5"/>
        <end position="122"/>
    </location>
</feature>
<dbReference type="PANTHER" id="PTHR37299:SF1">
    <property type="entry name" value="STAGE 0 SPORULATION PROTEIN A HOMOLOG"/>
    <property type="match status" value="1"/>
</dbReference>
<dbReference type="Pfam" id="PF04397">
    <property type="entry name" value="LytTR"/>
    <property type="match status" value="1"/>
</dbReference>
<dbReference type="RefSeq" id="WP_129002633.1">
    <property type="nucleotide sequence ID" value="NZ_SDHZ01000001.1"/>
</dbReference>
<dbReference type="OrthoDB" id="2962330at2"/>